<dbReference type="InterPro" id="IPR015796">
    <property type="entry name" value="Impact_YigZ-like"/>
</dbReference>
<reference evidence="4 5" key="1">
    <citation type="submission" date="2018-03" db="EMBL/GenBank/DDBJ databases">
        <title>Genomic Encyclopedia of Archaeal and Bacterial Type Strains, Phase II (KMG-II): from individual species to whole genera.</title>
        <authorList>
            <person name="Goeker M."/>
        </authorList>
    </citation>
    <scope>NUCLEOTIDE SEQUENCE [LARGE SCALE GENOMIC DNA]</scope>
    <source>
        <strain evidence="4 5">DSM 17586</strain>
    </source>
</reference>
<dbReference type="Proteomes" id="UP000242133">
    <property type="component" value="Unassembled WGS sequence"/>
</dbReference>
<accession>A0A2P8ESS2</accession>
<dbReference type="InterPro" id="IPR036956">
    <property type="entry name" value="Impact_N_sf"/>
</dbReference>
<dbReference type="GO" id="GO:0043168">
    <property type="term" value="F:anion binding"/>
    <property type="evidence" value="ECO:0007669"/>
    <property type="project" value="UniProtKB-ARBA"/>
</dbReference>
<dbReference type="Gene3D" id="3.30.70.240">
    <property type="match status" value="1"/>
</dbReference>
<organism evidence="4 5">
    <name type="scientific">Marinobacterium halophilum</name>
    <dbReference type="NCBI Taxonomy" id="267374"/>
    <lineage>
        <taxon>Bacteria</taxon>
        <taxon>Pseudomonadati</taxon>
        <taxon>Pseudomonadota</taxon>
        <taxon>Gammaproteobacteria</taxon>
        <taxon>Oceanospirillales</taxon>
        <taxon>Oceanospirillaceae</taxon>
        <taxon>Marinobacterium</taxon>
    </lineage>
</organism>
<dbReference type="GO" id="GO:0005737">
    <property type="term" value="C:cytoplasm"/>
    <property type="evidence" value="ECO:0007669"/>
    <property type="project" value="TreeGrafter"/>
</dbReference>
<dbReference type="SUPFAM" id="SSF54980">
    <property type="entry name" value="EF-G C-terminal domain-like"/>
    <property type="match status" value="1"/>
</dbReference>
<dbReference type="GO" id="GO:0017111">
    <property type="term" value="F:ribonucleoside triphosphate phosphatase activity"/>
    <property type="evidence" value="ECO:0007669"/>
    <property type="project" value="UniProtKB-ARBA"/>
</dbReference>
<dbReference type="InterPro" id="IPR020569">
    <property type="entry name" value="UPF0029_Impact_CS"/>
</dbReference>
<evidence type="ECO:0000259" key="2">
    <source>
        <dbReference type="Pfam" id="PF01205"/>
    </source>
</evidence>
<dbReference type="InterPro" id="IPR035647">
    <property type="entry name" value="EFG_III/V"/>
</dbReference>
<dbReference type="Gene3D" id="3.30.230.30">
    <property type="entry name" value="Impact, N-terminal domain"/>
    <property type="match status" value="1"/>
</dbReference>
<feature type="domain" description="UPF0029" evidence="3">
    <location>
        <begin position="156"/>
        <end position="211"/>
    </location>
</feature>
<keyword evidence="5" id="KW-1185">Reference proteome</keyword>
<evidence type="ECO:0000259" key="3">
    <source>
        <dbReference type="Pfam" id="PF09186"/>
    </source>
</evidence>
<gene>
    <name evidence="4" type="ORF">CLV44_11732</name>
</gene>
<comment type="similarity">
    <text evidence="1">Belongs to the IMPACT family.</text>
</comment>
<protein>
    <submittedName>
        <fullName evidence="4">Putative YigZ family protein</fullName>
    </submittedName>
</protein>
<dbReference type="Pfam" id="PF01205">
    <property type="entry name" value="Impact_N"/>
    <property type="match status" value="1"/>
</dbReference>
<name>A0A2P8ESS2_9GAMM</name>
<dbReference type="PANTHER" id="PTHR16301">
    <property type="entry name" value="IMPACT-RELATED"/>
    <property type="match status" value="1"/>
</dbReference>
<evidence type="ECO:0000313" key="4">
    <source>
        <dbReference type="EMBL" id="PSL12503.1"/>
    </source>
</evidence>
<dbReference type="OrthoDB" id="9813771at2"/>
<dbReference type="InterPro" id="IPR020568">
    <property type="entry name" value="Ribosomal_Su5_D2-typ_SF"/>
</dbReference>
<dbReference type="EMBL" id="PYGI01000017">
    <property type="protein sequence ID" value="PSL12503.1"/>
    <property type="molecule type" value="Genomic_DNA"/>
</dbReference>
<comment type="caution">
    <text evidence="4">The sequence shown here is derived from an EMBL/GenBank/DDBJ whole genome shotgun (WGS) entry which is preliminary data.</text>
</comment>
<evidence type="ECO:0000256" key="1">
    <source>
        <dbReference type="ARBA" id="ARBA00007665"/>
    </source>
</evidence>
<dbReference type="InterPro" id="IPR015269">
    <property type="entry name" value="UPF0029_Impact_C"/>
</dbReference>
<dbReference type="NCBIfam" id="TIGR00257">
    <property type="entry name" value="IMPACT_YIGZ"/>
    <property type="match status" value="1"/>
</dbReference>
<dbReference type="RefSeq" id="WP_146140005.1">
    <property type="nucleotide sequence ID" value="NZ_PYGI01000017.1"/>
</dbReference>
<dbReference type="SUPFAM" id="SSF54211">
    <property type="entry name" value="Ribosomal protein S5 domain 2-like"/>
    <property type="match status" value="1"/>
</dbReference>
<dbReference type="AlphaFoldDB" id="A0A2P8ESS2"/>
<dbReference type="GO" id="GO:0032561">
    <property type="term" value="F:guanyl ribonucleotide binding"/>
    <property type="evidence" value="ECO:0007669"/>
    <property type="project" value="UniProtKB-ARBA"/>
</dbReference>
<proteinExistence type="inferred from homology"/>
<feature type="domain" description="Impact N-terminal" evidence="2">
    <location>
        <begin position="33"/>
        <end position="140"/>
    </location>
</feature>
<sequence>MMLLFIDTETPIVSTPRAYQIPLAEAEAETEVKKSRFIASLCPVASEAEAKAFIEQQRKRFPGANHHCWAFISTEPDALTGLGSSDDGEPSGTAGRPMLAVLKGAEIGRACVVVTRFFGGTKLGTGGLVRAYSQAVRAVLEHTPLATREPQARYRLTYPYSLTAAVEALLNGFEVTLDDQQFSEQVQLELSLPLGQQPGFTAALTEQLHGRARVVRLDDLD</sequence>
<dbReference type="PANTHER" id="PTHR16301:SF20">
    <property type="entry name" value="IMPACT FAMILY MEMBER YIGZ"/>
    <property type="match status" value="1"/>
</dbReference>
<dbReference type="InterPro" id="IPR023582">
    <property type="entry name" value="Impact"/>
</dbReference>
<dbReference type="GO" id="GO:0006446">
    <property type="term" value="P:regulation of translational initiation"/>
    <property type="evidence" value="ECO:0007669"/>
    <property type="project" value="TreeGrafter"/>
</dbReference>
<dbReference type="PROSITE" id="PS00910">
    <property type="entry name" value="UPF0029"/>
    <property type="match status" value="1"/>
</dbReference>
<dbReference type="Pfam" id="PF09186">
    <property type="entry name" value="DUF1949"/>
    <property type="match status" value="1"/>
</dbReference>
<evidence type="ECO:0000313" key="5">
    <source>
        <dbReference type="Proteomes" id="UP000242133"/>
    </source>
</evidence>
<dbReference type="InterPro" id="IPR001498">
    <property type="entry name" value="Impact_N"/>
</dbReference>